<protein>
    <recommendedName>
        <fullName evidence="4">Adhesin</fullName>
    </recommendedName>
</protein>
<evidence type="ECO:0000313" key="3">
    <source>
        <dbReference type="Proteomes" id="UP001221268"/>
    </source>
</evidence>
<evidence type="ECO:0000313" key="2">
    <source>
        <dbReference type="EMBL" id="WCL71266.1"/>
    </source>
</evidence>
<dbReference type="EMBL" id="CP116766">
    <property type="protein sequence ID" value="WCL71266.1"/>
    <property type="molecule type" value="Genomic_DNA"/>
</dbReference>
<feature type="chain" id="PRO_5046841069" description="Adhesin" evidence="1">
    <location>
        <begin position="20"/>
        <end position="127"/>
    </location>
</feature>
<keyword evidence="3" id="KW-1185">Reference proteome</keyword>
<evidence type="ECO:0000256" key="1">
    <source>
        <dbReference type="SAM" id="SignalP"/>
    </source>
</evidence>
<name>A0ABY7RID1_9NEIS</name>
<gene>
    <name evidence="2" type="ORF">PJU73_07985</name>
</gene>
<evidence type="ECO:0008006" key="4">
    <source>
        <dbReference type="Google" id="ProtNLM"/>
    </source>
</evidence>
<sequence>MKKLMCAILAICGTQFAMAEIGSLYRSQTIDLKIAKVGSKYRVNADLSVGGCGGNYSGTGALAGSTLNVFDAPTARENGGDSSEYMMKIKFSNNFQTAKIIHSPGMYYSGAACSFVDGGQPNLRKVR</sequence>
<organism evidence="2 3">
    <name type="scientific">Neisseria lisongii</name>
    <dbReference type="NCBI Taxonomy" id="2912188"/>
    <lineage>
        <taxon>Bacteria</taxon>
        <taxon>Pseudomonadati</taxon>
        <taxon>Pseudomonadota</taxon>
        <taxon>Betaproteobacteria</taxon>
        <taxon>Neisseriales</taxon>
        <taxon>Neisseriaceae</taxon>
        <taxon>Neisseria</taxon>
    </lineage>
</organism>
<proteinExistence type="predicted"/>
<keyword evidence="1" id="KW-0732">Signal</keyword>
<accession>A0ABY7RID1</accession>
<dbReference type="Proteomes" id="UP001221268">
    <property type="component" value="Chromosome"/>
</dbReference>
<feature type="signal peptide" evidence="1">
    <location>
        <begin position="1"/>
        <end position="19"/>
    </location>
</feature>
<reference evidence="2 3" key="1">
    <citation type="submission" date="2023-01" db="EMBL/GenBank/DDBJ databases">
        <authorList>
            <person name="Yang C."/>
        </authorList>
    </citation>
    <scope>NUCLEOTIDE SEQUENCE [LARGE SCALE GENOMIC DNA]</scope>
    <source>
        <strain evidence="2 3">ZJ106</strain>
    </source>
</reference>
<dbReference type="RefSeq" id="WP_237090720.1">
    <property type="nucleotide sequence ID" value="NZ_CP116766.1"/>
</dbReference>